<keyword evidence="7" id="KW-0732">Signal</keyword>
<dbReference type="GO" id="GO:0016020">
    <property type="term" value="C:membrane"/>
    <property type="evidence" value="ECO:0007669"/>
    <property type="project" value="UniProtKB-SubCell"/>
</dbReference>
<comment type="similarity">
    <text evidence="2 7">Belongs to the FXYD family.</text>
</comment>
<feature type="chain" id="PRO_5017106522" description="FXYD domain-containing ion transport regulator" evidence="7">
    <location>
        <begin position="23"/>
        <end position="71"/>
    </location>
</feature>
<keyword evidence="7" id="KW-1133">Transmembrane helix</keyword>
<dbReference type="InterPro" id="IPR000272">
    <property type="entry name" value="Ion-transport_regulator_FXYD"/>
</dbReference>
<reference evidence="8" key="1">
    <citation type="submission" date="2025-08" db="UniProtKB">
        <authorList>
            <consortium name="Ensembl"/>
        </authorList>
    </citation>
    <scope>IDENTIFICATION</scope>
</reference>
<dbReference type="GO" id="GO:0043269">
    <property type="term" value="P:regulation of monoatomic ion transport"/>
    <property type="evidence" value="ECO:0007669"/>
    <property type="project" value="InterPro"/>
</dbReference>
<protein>
    <recommendedName>
        <fullName evidence="7">FXYD domain-containing ion transport regulator</fullName>
    </recommendedName>
</protein>
<sequence>MGHLTLVAFTAVLFSLFVETEANAFVYNYKALRIGGLIFACMLIVGGIVLIFYNQCARVARGKRSDSSSEI</sequence>
<keyword evidence="9" id="KW-1185">Reference proteome</keyword>
<evidence type="ECO:0000256" key="4">
    <source>
        <dbReference type="ARBA" id="ARBA00022692"/>
    </source>
</evidence>
<dbReference type="GO" id="GO:0099106">
    <property type="term" value="F:ion channel regulator activity"/>
    <property type="evidence" value="ECO:0007669"/>
    <property type="project" value="InterPro"/>
</dbReference>
<dbReference type="OMA" id="YNQCARV"/>
<evidence type="ECO:0000256" key="2">
    <source>
        <dbReference type="ARBA" id="ARBA00005948"/>
    </source>
</evidence>
<keyword evidence="4 7" id="KW-0812">Transmembrane</keyword>
<evidence type="ECO:0000256" key="5">
    <source>
        <dbReference type="ARBA" id="ARBA00023065"/>
    </source>
</evidence>
<keyword evidence="5 7" id="KW-0406">Ion transport</keyword>
<dbReference type="CDD" id="cd20329">
    <property type="entry name" value="FXYD11"/>
    <property type="match status" value="1"/>
</dbReference>
<dbReference type="GO" id="GO:0006811">
    <property type="term" value="P:monoatomic ion transport"/>
    <property type="evidence" value="ECO:0007669"/>
    <property type="project" value="UniProtKB-KW"/>
</dbReference>
<feature type="signal peptide" evidence="7">
    <location>
        <begin position="1"/>
        <end position="22"/>
    </location>
</feature>
<keyword evidence="3 7" id="KW-0813">Transport</keyword>
<dbReference type="Proteomes" id="UP000261560">
    <property type="component" value="Unplaced"/>
</dbReference>
<name>A0A3B3CD86_ORYME</name>
<dbReference type="GeneTree" id="ENSGT01150000287037"/>
<feature type="transmembrane region" description="Helical" evidence="7">
    <location>
        <begin position="34"/>
        <end position="54"/>
    </location>
</feature>
<dbReference type="Pfam" id="PF02038">
    <property type="entry name" value="ATP1G1_PLM_MAT8"/>
    <property type="match status" value="1"/>
</dbReference>
<evidence type="ECO:0000313" key="9">
    <source>
        <dbReference type="Proteomes" id="UP000261560"/>
    </source>
</evidence>
<evidence type="ECO:0000313" key="8">
    <source>
        <dbReference type="Ensembl" id="ENSOMEP00000015569.1"/>
    </source>
</evidence>
<dbReference type="PaxDb" id="30732-ENSOMEP00000015569"/>
<reference evidence="8" key="2">
    <citation type="submission" date="2025-09" db="UniProtKB">
        <authorList>
            <consortium name="Ensembl"/>
        </authorList>
    </citation>
    <scope>IDENTIFICATION</scope>
</reference>
<evidence type="ECO:0000256" key="1">
    <source>
        <dbReference type="ARBA" id="ARBA00004167"/>
    </source>
</evidence>
<accession>A0A3B3CD86</accession>
<dbReference type="Gene3D" id="1.20.5.780">
    <property type="entry name" value="Single helix bin"/>
    <property type="match status" value="1"/>
</dbReference>
<dbReference type="AlphaFoldDB" id="A0A3B3CD86"/>
<proteinExistence type="inferred from homology"/>
<organism evidence="8 9">
    <name type="scientific">Oryzias melastigma</name>
    <name type="common">Marine medaka</name>
    <dbReference type="NCBI Taxonomy" id="30732"/>
    <lineage>
        <taxon>Eukaryota</taxon>
        <taxon>Metazoa</taxon>
        <taxon>Chordata</taxon>
        <taxon>Craniata</taxon>
        <taxon>Vertebrata</taxon>
        <taxon>Euteleostomi</taxon>
        <taxon>Actinopterygii</taxon>
        <taxon>Neopterygii</taxon>
        <taxon>Teleostei</taxon>
        <taxon>Neoteleostei</taxon>
        <taxon>Acanthomorphata</taxon>
        <taxon>Ovalentaria</taxon>
        <taxon>Atherinomorphae</taxon>
        <taxon>Beloniformes</taxon>
        <taxon>Adrianichthyidae</taxon>
        <taxon>Oryziinae</taxon>
        <taxon>Oryzias</taxon>
    </lineage>
</organism>
<evidence type="ECO:0000256" key="3">
    <source>
        <dbReference type="ARBA" id="ARBA00022448"/>
    </source>
</evidence>
<dbReference type="Ensembl" id="ENSOMET00000034044.1">
    <property type="protein sequence ID" value="ENSOMEP00000015569.1"/>
    <property type="gene ID" value="ENSOMEG00000017173.1"/>
</dbReference>
<comment type="subcellular location">
    <subcellularLocation>
        <location evidence="1">Membrane</location>
        <topology evidence="1">Single-pass membrane protein</topology>
    </subcellularLocation>
</comment>
<evidence type="ECO:0000256" key="7">
    <source>
        <dbReference type="RuleBase" id="RU364131"/>
    </source>
</evidence>
<keyword evidence="6 7" id="KW-0472">Membrane</keyword>
<evidence type="ECO:0000256" key="6">
    <source>
        <dbReference type="ARBA" id="ARBA00023136"/>
    </source>
</evidence>
<dbReference type="STRING" id="30732.ENSOMEP00000015569"/>